<dbReference type="CDD" id="cd02440">
    <property type="entry name" value="AdoMet_MTases"/>
    <property type="match status" value="1"/>
</dbReference>
<keyword evidence="1 5" id="KW-0489">Methyltransferase</keyword>
<name>A0A0M6YIQ9_9RHOB</name>
<evidence type="ECO:0000256" key="5">
    <source>
        <dbReference type="HAMAP-Rule" id="MF_02126"/>
    </source>
</evidence>
<dbReference type="Proteomes" id="UP000049222">
    <property type="component" value="Unassembled WGS sequence"/>
</dbReference>
<dbReference type="SUPFAM" id="SSF53335">
    <property type="entry name" value="S-adenosyl-L-methionine-dependent methyltransferases"/>
    <property type="match status" value="1"/>
</dbReference>
<evidence type="ECO:0000256" key="4">
    <source>
        <dbReference type="ARBA" id="ARBA00048391"/>
    </source>
</evidence>
<dbReference type="GO" id="GO:0032259">
    <property type="term" value="P:methylation"/>
    <property type="evidence" value="ECO:0007669"/>
    <property type="project" value="UniProtKB-KW"/>
</dbReference>
<dbReference type="GO" id="GO:0003676">
    <property type="term" value="F:nucleic acid binding"/>
    <property type="evidence" value="ECO:0007669"/>
    <property type="project" value="InterPro"/>
</dbReference>
<evidence type="ECO:0000256" key="3">
    <source>
        <dbReference type="ARBA" id="ARBA00022691"/>
    </source>
</evidence>
<dbReference type="InterPro" id="IPR002052">
    <property type="entry name" value="DNA_methylase_N6_adenine_CS"/>
</dbReference>
<dbReference type="Gene3D" id="1.10.8.10">
    <property type="entry name" value="DNA helicase RuvA subunit, C-terminal domain"/>
    <property type="match status" value="1"/>
</dbReference>
<dbReference type="NCBIfam" id="TIGR03534">
    <property type="entry name" value="RF_mod_PrmC"/>
    <property type="match status" value="1"/>
</dbReference>
<dbReference type="InterPro" id="IPR007848">
    <property type="entry name" value="Small_mtfrase_dom"/>
</dbReference>
<accession>A0A0M6YIQ9</accession>
<feature type="domain" description="Methyltransferase small" evidence="6">
    <location>
        <begin position="83"/>
        <end position="197"/>
    </location>
</feature>
<dbReference type="PROSITE" id="PS00092">
    <property type="entry name" value="N6_MTASE"/>
    <property type="match status" value="1"/>
</dbReference>
<dbReference type="PANTHER" id="PTHR18895">
    <property type="entry name" value="HEMK METHYLTRANSFERASE"/>
    <property type="match status" value="1"/>
</dbReference>
<dbReference type="HAMAP" id="MF_02126">
    <property type="entry name" value="RF_methyltr_PrmC"/>
    <property type="match status" value="1"/>
</dbReference>
<dbReference type="InterPro" id="IPR040758">
    <property type="entry name" value="PrmC_N"/>
</dbReference>
<evidence type="ECO:0000259" key="7">
    <source>
        <dbReference type="Pfam" id="PF17827"/>
    </source>
</evidence>
<dbReference type="InterPro" id="IPR019874">
    <property type="entry name" value="RF_methyltr_PrmC"/>
</dbReference>
<protein>
    <recommendedName>
        <fullName evidence="5">Release factor glutamine methyltransferase</fullName>
        <shortName evidence="5">RF MTase</shortName>
        <ecNumber evidence="5">2.1.1.297</ecNumber>
    </recommendedName>
    <alternativeName>
        <fullName evidence="5">N5-glutamine methyltransferase PrmC</fullName>
    </alternativeName>
    <alternativeName>
        <fullName evidence="5">Protein-(glutamine-N5) MTase PrmC</fullName>
    </alternativeName>
    <alternativeName>
        <fullName evidence="5">Protein-glutamine N-methyltransferase PrmC</fullName>
    </alternativeName>
</protein>
<feature type="binding site" evidence="5">
    <location>
        <position position="125"/>
    </location>
    <ligand>
        <name>S-adenosyl-L-methionine</name>
        <dbReference type="ChEBI" id="CHEBI:59789"/>
    </ligand>
</feature>
<dbReference type="EMBL" id="CXSU01000012">
    <property type="protein sequence ID" value="CTQ50252.1"/>
    <property type="molecule type" value="Genomic_DNA"/>
</dbReference>
<dbReference type="PANTHER" id="PTHR18895:SF74">
    <property type="entry name" value="MTRF1L RELEASE FACTOR GLUTAMINE METHYLTRANSFERASE"/>
    <property type="match status" value="1"/>
</dbReference>
<organism evidence="8 9">
    <name type="scientific">Jannaschia donghaensis</name>
    <dbReference type="NCBI Taxonomy" id="420998"/>
    <lineage>
        <taxon>Bacteria</taxon>
        <taxon>Pseudomonadati</taxon>
        <taxon>Pseudomonadota</taxon>
        <taxon>Alphaproteobacteria</taxon>
        <taxon>Rhodobacterales</taxon>
        <taxon>Roseobacteraceae</taxon>
        <taxon>Jannaschia</taxon>
    </lineage>
</organism>
<dbReference type="InterPro" id="IPR050320">
    <property type="entry name" value="N5-glutamine_MTase"/>
</dbReference>
<evidence type="ECO:0000256" key="2">
    <source>
        <dbReference type="ARBA" id="ARBA00022679"/>
    </source>
</evidence>
<proteinExistence type="inferred from homology"/>
<dbReference type="Pfam" id="PF17827">
    <property type="entry name" value="PrmC_N"/>
    <property type="match status" value="1"/>
</dbReference>
<feature type="binding site" evidence="5">
    <location>
        <begin position="102"/>
        <end position="106"/>
    </location>
    <ligand>
        <name>S-adenosyl-L-methionine</name>
        <dbReference type="ChEBI" id="CHEBI:59789"/>
    </ligand>
</feature>
<dbReference type="Gene3D" id="3.40.50.150">
    <property type="entry name" value="Vaccinia Virus protein VP39"/>
    <property type="match status" value="1"/>
</dbReference>
<dbReference type="STRING" id="420998.JDO7802_02272"/>
<reference evidence="8 9" key="1">
    <citation type="submission" date="2015-07" db="EMBL/GenBank/DDBJ databases">
        <authorList>
            <person name="Noorani M."/>
        </authorList>
    </citation>
    <scope>NUCLEOTIDE SEQUENCE [LARGE SCALE GENOMIC DNA]</scope>
    <source>
        <strain evidence="8 9">CECT 7802</strain>
    </source>
</reference>
<feature type="binding site" evidence="5">
    <location>
        <begin position="168"/>
        <end position="171"/>
    </location>
    <ligand>
        <name>substrate</name>
    </ligand>
</feature>
<evidence type="ECO:0000313" key="8">
    <source>
        <dbReference type="EMBL" id="CTQ50252.1"/>
    </source>
</evidence>
<dbReference type="NCBIfam" id="TIGR00536">
    <property type="entry name" value="hemK_fam"/>
    <property type="match status" value="1"/>
</dbReference>
<dbReference type="GO" id="GO:0102559">
    <property type="term" value="F:peptide chain release factor N(5)-glutamine methyltransferase activity"/>
    <property type="evidence" value="ECO:0007669"/>
    <property type="project" value="UniProtKB-EC"/>
</dbReference>
<evidence type="ECO:0000259" key="6">
    <source>
        <dbReference type="Pfam" id="PF05175"/>
    </source>
</evidence>
<evidence type="ECO:0000256" key="1">
    <source>
        <dbReference type="ARBA" id="ARBA00022603"/>
    </source>
</evidence>
<sequence length="262" mass="28138">MDDAGRRLSLAGVPDPLRDVSALLDAAGAGSLDELPPDVAARFERLVQRRVRREPVSHLTGRRAFWMHDFIVTPDVLDPRPDTETLVEAALSAPFETVLDLGTGSGCILLSLLYERPRSRGTGTDISDDALAIARRNSDVVGVADRVIFLQSDWLADVTGMFDLIVSNPPYISTAEMADLSPEVLHEPRLALTPGGDGLDAYRTIARTAPPHLMPGGRLMVEIGAAQAEAVSGLLADVGLRNLRVIPDINGKSRVVSGEKPH</sequence>
<dbReference type="InterPro" id="IPR004556">
    <property type="entry name" value="HemK-like"/>
</dbReference>
<dbReference type="EC" id="2.1.1.297" evidence="5"/>
<feature type="domain" description="Release factor glutamine methyltransferase N-terminal" evidence="7">
    <location>
        <begin position="33"/>
        <end position="61"/>
    </location>
</feature>
<dbReference type="OrthoDB" id="9800643at2"/>
<keyword evidence="3 5" id="KW-0949">S-adenosyl-L-methionine</keyword>
<feature type="binding site" evidence="5">
    <location>
        <position position="154"/>
    </location>
    <ligand>
        <name>S-adenosyl-L-methionine</name>
        <dbReference type="ChEBI" id="CHEBI:59789"/>
    </ligand>
</feature>
<feature type="binding site" evidence="5">
    <location>
        <position position="168"/>
    </location>
    <ligand>
        <name>S-adenosyl-L-methionine</name>
        <dbReference type="ChEBI" id="CHEBI:59789"/>
    </ligand>
</feature>
<dbReference type="InterPro" id="IPR029063">
    <property type="entry name" value="SAM-dependent_MTases_sf"/>
</dbReference>
<comment type="similarity">
    <text evidence="5">Belongs to the protein N5-glutamine methyltransferase family. PrmC subfamily.</text>
</comment>
<keyword evidence="9" id="KW-1185">Reference proteome</keyword>
<keyword evidence="2 5" id="KW-0808">Transferase</keyword>
<evidence type="ECO:0000313" key="9">
    <source>
        <dbReference type="Proteomes" id="UP000049222"/>
    </source>
</evidence>
<gene>
    <name evidence="5 8" type="primary">prmC</name>
    <name evidence="8" type="ORF">JDO7802_02272</name>
</gene>
<dbReference type="Pfam" id="PF05175">
    <property type="entry name" value="MTS"/>
    <property type="match status" value="1"/>
</dbReference>
<comment type="function">
    <text evidence="5">Methylates the class 1 translation termination release factors RF1/PrfA and RF2/PrfB on the glutamine residue of the universally conserved GGQ motif.</text>
</comment>
<dbReference type="AlphaFoldDB" id="A0A0M6YIQ9"/>
<comment type="catalytic activity">
    <reaction evidence="4 5">
        <text>L-glutaminyl-[peptide chain release factor] + S-adenosyl-L-methionine = N(5)-methyl-L-glutaminyl-[peptide chain release factor] + S-adenosyl-L-homocysteine + H(+)</text>
        <dbReference type="Rhea" id="RHEA:42896"/>
        <dbReference type="Rhea" id="RHEA-COMP:10271"/>
        <dbReference type="Rhea" id="RHEA-COMP:10272"/>
        <dbReference type="ChEBI" id="CHEBI:15378"/>
        <dbReference type="ChEBI" id="CHEBI:30011"/>
        <dbReference type="ChEBI" id="CHEBI:57856"/>
        <dbReference type="ChEBI" id="CHEBI:59789"/>
        <dbReference type="ChEBI" id="CHEBI:61891"/>
        <dbReference type="EC" id="2.1.1.297"/>
    </reaction>
</comment>